<evidence type="ECO:0000313" key="2">
    <source>
        <dbReference type="EMBL" id="EHO62045.1"/>
    </source>
</evidence>
<dbReference type="OrthoDB" id="9797629at2"/>
<evidence type="ECO:0000313" key="3">
    <source>
        <dbReference type="Proteomes" id="UP000003277"/>
    </source>
</evidence>
<evidence type="ECO:0008006" key="4">
    <source>
        <dbReference type="Google" id="ProtNLM"/>
    </source>
</evidence>
<dbReference type="EMBL" id="ADLT01000076">
    <property type="protein sequence ID" value="EHO62045.1"/>
    <property type="molecule type" value="Genomic_DNA"/>
</dbReference>
<name>H1D372_9FIRM</name>
<evidence type="ECO:0000256" key="1">
    <source>
        <dbReference type="ARBA" id="ARBA00009981"/>
    </source>
</evidence>
<sequence length="79" mass="9008">MRIDTNTMIPMTEANRNFSKVARMVDEKGAAVIMKNNRPRYLILNFDTLEDGTAGDEEVEAISKKLMQQNRTAYEVLAK</sequence>
<dbReference type="eggNOG" id="ENOG5032Z8R">
    <property type="taxonomic scope" value="Bacteria"/>
</dbReference>
<keyword evidence="3" id="KW-1185">Reference proteome</keyword>
<dbReference type="Proteomes" id="UP000003277">
    <property type="component" value="Unassembled WGS sequence"/>
</dbReference>
<dbReference type="HOGENOM" id="CLU_176907_0_0_9"/>
<organism evidence="2 3">
    <name type="scientific">Dialister succinatiphilus YIT 11850</name>
    <dbReference type="NCBI Taxonomy" id="742743"/>
    <lineage>
        <taxon>Bacteria</taxon>
        <taxon>Bacillati</taxon>
        <taxon>Bacillota</taxon>
        <taxon>Negativicutes</taxon>
        <taxon>Veillonellales</taxon>
        <taxon>Veillonellaceae</taxon>
        <taxon>Dialister</taxon>
    </lineage>
</organism>
<dbReference type="SUPFAM" id="SSF143120">
    <property type="entry name" value="YefM-like"/>
    <property type="match status" value="1"/>
</dbReference>
<gene>
    <name evidence="2" type="ORF">HMPREF9453_02060</name>
</gene>
<accession>H1D372</accession>
<dbReference type="PATRIC" id="fig|742743.3.peg.2082"/>
<dbReference type="STRING" id="742743.HMPREF9453_02060"/>
<reference evidence="2 3" key="1">
    <citation type="submission" date="2011-11" db="EMBL/GenBank/DDBJ databases">
        <title>The Genome Sequence of Dialister succinatiphilus YIT 11850.</title>
        <authorList>
            <consortium name="The Broad Institute Genome Sequencing Platform"/>
            <person name="Earl A."/>
            <person name="Ward D."/>
            <person name="Feldgarden M."/>
            <person name="Gevers D."/>
            <person name="Morotomi M."/>
            <person name="Young S.K."/>
            <person name="Zeng Q."/>
            <person name="Gargeya S."/>
            <person name="Fitzgerald M."/>
            <person name="Haas B."/>
            <person name="Abouelleil A."/>
            <person name="Alvarado L."/>
            <person name="Arachchi H.M."/>
            <person name="Berlin A."/>
            <person name="Brown A."/>
            <person name="Chapman S.B."/>
            <person name="Dunbar C."/>
            <person name="Gearin G."/>
            <person name="Goldberg J."/>
            <person name="Griggs A."/>
            <person name="Gujja S."/>
            <person name="Heiman D."/>
            <person name="Howarth C."/>
            <person name="Lui A."/>
            <person name="MacDonald P.J.P."/>
            <person name="Montmayeur A."/>
            <person name="Murphy C."/>
            <person name="Neiman D."/>
            <person name="Pearson M."/>
            <person name="Priest M."/>
            <person name="Roberts A."/>
            <person name="Saif S."/>
            <person name="Shea T."/>
            <person name="Sisk P."/>
            <person name="Stolte C."/>
            <person name="Sykes S."/>
            <person name="Wortman J."/>
            <person name="Nusbaum C."/>
            <person name="Birren B."/>
        </authorList>
    </citation>
    <scope>NUCLEOTIDE SEQUENCE [LARGE SCALE GENOMIC DNA]</scope>
    <source>
        <strain evidence="2 3">YIT 11850</strain>
    </source>
</reference>
<comment type="similarity">
    <text evidence="1">Belongs to the phD/YefM antitoxin family.</text>
</comment>
<dbReference type="RefSeq" id="WP_008860551.1">
    <property type="nucleotide sequence ID" value="NZ_JH591190.1"/>
</dbReference>
<proteinExistence type="inferred from homology"/>
<protein>
    <recommendedName>
        <fullName evidence="4">Antitoxin</fullName>
    </recommendedName>
</protein>
<dbReference type="AlphaFoldDB" id="H1D372"/>
<comment type="caution">
    <text evidence="2">The sequence shown here is derived from an EMBL/GenBank/DDBJ whole genome shotgun (WGS) entry which is preliminary data.</text>
</comment>
<dbReference type="InterPro" id="IPR036165">
    <property type="entry name" value="YefM-like_sf"/>
</dbReference>